<name>A0A7N5JID1_AILME</name>
<reference evidence="2 3" key="1">
    <citation type="journal article" date="2010" name="Nature">
        <title>The sequence and de novo assembly of the giant panda genome.</title>
        <authorList>
            <person name="Li R."/>
            <person name="Fan W."/>
            <person name="Tian G."/>
            <person name="Zhu H."/>
            <person name="He L."/>
            <person name="Cai J."/>
            <person name="Huang Q."/>
            <person name="Cai Q."/>
            <person name="Li B."/>
            <person name="Bai Y."/>
            <person name="Zhang Z."/>
            <person name="Zhang Y."/>
            <person name="Wang W."/>
            <person name="Li J."/>
            <person name="Wei F."/>
            <person name="Li H."/>
            <person name="Jian M."/>
            <person name="Li J."/>
            <person name="Zhang Z."/>
            <person name="Nielsen R."/>
            <person name="Li D."/>
            <person name="Gu W."/>
            <person name="Yang Z."/>
            <person name="Xuan Z."/>
            <person name="Ryder O.A."/>
            <person name="Leung F.C."/>
            <person name="Zhou Y."/>
            <person name="Cao J."/>
            <person name="Sun X."/>
            <person name="Fu Y."/>
            <person name="Fang X."/>
            <person name="Guo X."/>
            <person name="Wang B."/>
            <person name="Hou R."/>
            <person name="Shen F."/>
            <person name="Mu B."/>
            <person name="Ni P."/>
            <person name="Lin R."/>
            <person name="Qian W."/>
            <person name="Wang G."/>
            <person name="Yu C."/>
            <person name="Nie W."/>
            <person name="Wang J."/>
            <person name="Wu Z."/>
            <person name="Liang H."/>
            <person name="Min J."/>
            <person name="Wu Q."/>
            <person name="Cheng S."/>
            <person name="Ruan J."/>
            <person name="Wang M."/>
            <person name="Shi Z."/>
            <person name="Wen M."/>
            <person name="Liu B."/>
            <person name="Ren X."/>
            <person name="Zheng H."/>
            <person name="Dong D."/>
            <person name="Cook K."/>
            <person name="Shan G."/>
            <person name="Zhang H."/>
            <person name="Kosiol C."/>
            <person name="Xie X."/>
            <person name="Lu Z."/>
            <person name="Zheng H."/>
            <person name="Li Y."/>
            <person name="Steiner C.C."/>
            <person name="Lam T.T."/>
            <person name="Lin S."/>
            <person name="Zhang Q."/>
            <person name="Li G."/>
            <person name="Tian J."/>
            <person name="Gong T."/>
            <person name="Liu H."/>
            <person name="Zhang D."/>
            <person name="Fang L."/>
            <person name="Ye C."/>
            <person name="Zhang J."/>
            <person name="Hu W."/>
            <person name="Xu A."/>
            <person name="Ren Y."/>
            <person name="Zhang G."/>
            <person name="Bruford M.W."/>
            <person name="Li Q."/>
            <person name="Ma L."/>
            <person name="Guo Y."/>
            <person name="An N."/>
            <person name="Hu Y."/>
            <person name="Zheng Y."/>
            <person name="Shi Y."/>
            <person name="Li Z."/>
            <person name="Liu Q."/>
            <person name="Chen Y."/>
            <person name="Zhao J."/>
            <person name="Qu N."/>
            <person name="Zhao S."/>
            <person name="Tian F."/>
            <person name="Wang X."/>
            <person name="Wang H."/>
            <person name="Xu L."/>
            <person name="Liu X."/>
            <person name="Vinar T."/>
            <person name="Wang Y."/>
            <person name="Lam T.W."/>
            <person name="Yiu S.M."/>
            <person name="Liu S."/>
            <person name="Zhang H."/>
            <person name="Li D."/>
            <person name="Huang Y."/>
            <person name="Wang X."/>
            <person name="Yang G."/>
            <person name="Jiang Z."/>
            <person name="Wang J."/>
            <person name="Qin N."/>
            <person name="Li L."/>
            <person name="Li J."/>
            <person name="Bolund L."/>
            <person name="Kristiansen K."/>
            <person name="Wong G.K."/>
            <person name="Olson M."/>
            <person name="Zhang X."/>
            <person name="Li S."/>
            <person name="Yang H."/>
            <person name="Wang J."/>
            <person name="Wang J."/>
        </authorList>
    </citation>
    <scope>NUCLEOTIDE SEQUENCE [LARGE SCALE GENOMIC DNA]</scope>
</reference>
<dbReference type="Pfam" id="PF11027">
    <property type="entry name" value="DUF2615"/>
    <property type="match status" value="1"/>
</dbReference>
<dbReference type="InParanoid" id="A0A7N5JID1"/>
<dbReference type="PANTHER" id="PTHR31019">
    <property type="entry name" value="SMALL INTEGRAL MEMBRANE PROTEIN 14"/>
    <property type="match status" value="1"/>
</dbReference>
<reference evidence="2" key="2">
    <citation type="submission" date="2025-08" db="UniProtKB">
        <authorList>
            <consortium name="Ensembl"/>
        </authorList>
    </citation>
    <scope>IDENTIFICATION</scope>
</reference>
<organism evidence="2 3">
    <name type="scientific">Ailuropoda melanoleuca</name>
    <name type="common">Giant panda</name>
    <dbReference type="NCBI Taxonomy" id="9646"/>
    <lineage>
        <taxon>Eukaryota</taxon>
        <taxon>Metazoa</taxon>
        <taxon>Chordata</taxon>
        <taxon>Craniata</taxon>
        <taxon>Vertebrata</taxon>
        <taxon>Euteleostomi</taxon>
        <taxon>Mammalia</taxon>
        <taxon>Eutheria</taxon>
        <taxon>Laurasiatheria</taxon>
        <taxon>Carnivora</taxon>
        <taxon>Caniformia</taxon>
        <taxon>Ursidae</taxon>
        <taxon>Ailuropoda</taxon>
    </lineage>
</organism>
<protein>
    <recommendedName>
        <fullName evidence="1">Small integral membrane protein 14</fullName>
    </recommendedName>
</protein>
<evidence type="ECO:0000313" key="2">
    <source>
        <dbReference type="Ensembl" id="ENSAMEP00000025801.1"/>
    </source>
</evidence>
<dbReference type="InterPro" id="IPR020309">
    <property type="entry name" value="Smim-14"/>
</dbReference>
<evidence type="ECO:0000256" key="1">
    <source>
        <dbReference type="ARBA" id="ARBA00017902"/>
    </source>
</evidence>
<dbReference type="Proteomes" id="UP000008912">
    <property type="component" value="Unassembled WGS sequence"/>
</dbReference>
<reference evidence="2" key="3">
    <citation type="submission" date="2025-09" db="UniProtKB">
        <authorList>
            <consortium name="Ensembl"/>
        </authorList>
    </citation>
    <scope>IDENTIFICATION</scope>
</reference>
<sequence length="86" mass="9463">MAEGGFDPCECICSHENAMRRLISLLRQSQSYCTDTECLQELPGPNPSRACSLTLPSRTAFSQPSAFHSAQKIPSLQKSVVWMISS</sequence>
<evidence type="ECO:0000313" key="3">
    <source>
        <dbReference type="Proteomes" id="UP000008912"/>
    </source>
</evidence>
<keyword evidence="3" id="KW-1185">Reference proteome</keyword>
<dbReference type="AlphaFoldDB" id="A0A7N5JID1"/>
<proteinExistence type="predicted"/>
<accession>A0A7N5JID1</accession>
<dbReference type="GeneTree" id="ENSGT00390000018294"/>
<dbReference type="Ensembl" id="ENSAMET00000039957.1">
    <property type="protein sequence ID" value="ENSAMEP00000025801.1"/>
    <property type="gene ID" value="ENSAMEG00000030497.1"/>
</dbReference>
<dbReference type="GO" id="GO:0005783">
    <property type="term" value="C:endoplasmic reticulum"/>
    <property type="evidence" value="ECO:0007669"/>
    <property type="project" value="TreeGrafter"/>
</dbReference>
<dbReference type="PANTHER" id="PTHR31019:SF1">
    <property type="entry name" value="SMALL INTEGRAL MEMBRANE PROTEIN 14"/>
    <property type="match status" value="1"/>
</dbReference>